<reference evidence="16 17" key="1">
    <citation type="submission" date="2021-06" db="EMBL/GenBank/DDBJ databases">
        <authorList>
            <person name="Palmer J.M."/>
        </authorList>
    </citation>
    <scope>NUCLEOTIDE SEQUENCE [LARGE SCALE GENOMIC DNA]</scope>
    <source>
        <strain evidence="16 17">GA_2019</strain>
        <tissue evidence="16">Muscle</tissue>
    </source>
</reference>
<evidence type="ECO:0000256" key="6">
    <source>
        <dbReference type="ARBA" id="ARBA00022530"/>
    </source>
</evidence>
<dbReference type="SMART" id="SM00013">
    <property type="entry name" value="LRRNT"/>
    <property type="match status" value="1"/>
</dbReference>
<dbReference type="InterPro" id="IPR000372">
    <property type="entry name" value="LRRNT"/>
</dbReference>
<dbReference type="SUPFAM" id="SSF52058">
    <property type="entry name" value="L domain-like"/>
    <property type="match status" value="1"/>
</dbReference>
<evidence type="ECO:0000256" key="11">
    <source>
        <dbReference type="ARBA" id="ARBA00023180"/>
    </source>
</evidence>
<proteinExistence type="inferred from homology"/>
<dbReference type="Proteomes" id="UP001476798">
    <property type="component" value="Unassembled WGS sequence"/>
</dbReference>
<evidence type="ECO:0000256" key="5">
    <source>
        <dbReference type="ARBA" id="ARBA00022525"/>
    </source>
</evidence>
<evidence type="ECO:0000256" key="10">
    <source>
        <dbReference type="ARBA" id="ARBA00022974"/>
    </source>
</evidence>
<evidence type="ECO:0000256" key="12">
    <source>
        <dbReference type="ARBA" id="ARBA00025136"/>
    </source>
</evidence>
<comment type="function">
    <text evidence="12">Affects the rate of fibrils formation. May have a primary role in collagen fibrillogenesis.</text>
</comment>
<sequence length="181" mass="20928">MRTLVLVLLMGIVEVNISQHYSPFQWLSHLRGRRQNAGWQSEVVDCPLECDCPTAYPTAMYCHSRNLHHVPYVPSHIKYVYLQRNQITGIQDGVFDNATNLMWVILSHNQLSSDKISDNIFVKLESLDRLYLDHNELTRVPRNMPRSITDLQLSYNKITKISSKSFEECPILPPSNSRPMS</sequence>
<evidence type="ECO:0000256" key="8">
    <source>
        <dbReference type="ARBA" id="ARBA00022729"/>
    </source>
</evidence>
<dbReference type="EMBL" id="JAHRIO010003807">
    <property type="protein sequence ID" value="MEQ2159913.1"/>
    <property type="molecule type" value="Genomic_DNA"/>
</dbReference>
<dbReference type="Pfam" id="PF01462">
    <property type="entry name" value="LRRNT"/>
    <property type="match status" value="1"/>
</dbReference>
<name>A0ABV0MNB4_9TELE</name>
<feature type="chain" id="PRO_5046946653" description="Fibromodulin" evidence="14">
    <location>
        <begin position="19"/>
        <end position="181"/>
    </location>
</feature>
<dbReference type="InterPro" id="IPR001611">
    <property type="entry name" value="Leu-rich_rpt"/>
</dbReference>
<dbReference type="PANTHER" id="PTHR45712:SF4">
    <property type="entry name" value="FIBROMODULIN"/>
    <property type="match status" value="1"/>
</dbReference>
<gene>
    <name evidence="16" type="ORF">GOODEAATRI_028077</name>
</gene>
<feature type="domain" description="LRRNT" evidence="15">
    <location>
        <begin position="45"/>
        <end position="79"/>
    </location>
</feature>
<keyword evidence="8 14" id="KW-0732">Signal</keyword>
<organism evidence="16 17">
    <name type="scientific">Goodea atripinnis</name>
    <dbReference type="NCBI Taxonomy" id="208336"/>
    <lineage>
        <taxon>Eukaryota</taxon>
        <taxon>Metazoa</taxon>
        <taxon>Chordata</taxon>
        <taxon>Craniata</taxon>
        <taxon>Vertebrata</taxon>
        <taxon>Euteleostomi</taxon>
        <taxon>Actinopterygii</taxon>
        <taxon>Neopterygii</taxon>
        <taxon>Teleostei</taxon>
        <taxon>Neoteleostei</taxon>
        <taxon>Acanthomorphata</taxon>
        <taxon>Ovalentaria</taxon>
        <taxon>Atherinomorphae</taxon>
        <taxon>Cyprinodontiformes</taxon>
        <taxon>Goodeidae</taxon>
        <taxon>Goodea</taxon>
    </lineage>
</organism>
<dbReference type="Pfam" id="PF13855">
    <property type="entry name" value="LRR_8"/>
    <property type="match status" value="1"/>
</dbReference>
<evidence type="ECO:0000256" key="4">
    <source>
        <dbReference type="ARBA" id="ARBA00018230"/>
    </source>
</evidence>
<evidence type="ECO:0000256" key="1">
    <source>
        <dbReference type="ARBA" id="ARBA00004498"/>
    </source>
</evidence>
<protein>
    <recommendedName>
        <fullName evidence="4">Fibromodulin</fullName>
    </recommendedName>
    <alternativeName>
        <fullName evidence="13">Keratan sulfate proteoglycan fibromodulin</fullName>
    </alternativeName>
</protein>
<feature type="signal peptide" evidence="14">
    <location>
        <begin position="1"/>
        <end position="18"/>
    </location>
</feature>
<comment type="subcellular location">
    <subcellularLocation>
        <location evidence="1">Secreted</location>
        <location evidence="1">Extracellular space</location>
        <location evidence="1">Extracellular matrix</location>
    </subcellularLocation>
</comment>
<comment type="similarity">
    <text evidence="2">Belongs to the small leucine-rich proteoglycan (SLRP) family. SLRP class II subfamily.</text>
</comment>
<dbReference type="InterPro" id="IPR003591">
    <property type="entry name" value="Leu-rich_rpt_typical-subtyp"/>
</dbReference>
<evidence type="ECO:0000313" key="16">
    <source>
        <dbReference type="EMBL" id="MEQ2159913.1"/>
    </source>
</evidence>
<accession>A0ABV0MNB4</accession>
<keyword evidence="9" id="KW-0677">Repeat</keyword>
<evidence type="ECO:0000256" key="9">
    <source>
        <dbReference type="ARBA" id="ARBA00022737"/>
    </source>
</evidence>
<keyword evidence="7" id="KW-0433">Leucine-rich repeat</keyword>
<evidence type="ECO:0000256" key="3">
    <source>
        <dbReference type="ARBA" id="ARBA00011226"/>
    </source>
</evidence>
<evidence type="ECO:0000256" key="14">
    <source>
        <dbReference type="SAM" id="SignalP"/>
    </source>
</evidence>
<evidence type="ECO:0000313" key="17">
    <source>
        <dbReference type="Proteomes" id="UP001476798"/>
    </source>
</evidence>
<evidence type="ECO:0000256" key="7">
    <source>
        <dbReference type="ARBA" id="ARBA00022614"/>
    </source>
</evidence>
<dbReference type="InterPro" id="IPR032675">
    <property type="entry name" value="LRR_dom_sf"/>
</dbReference>
<comment type="subunit">
    <text evidence="3">Binds to type I and type II collagen.</text>
</comment>
<evidence type="ECO:0000256" key="2">
    <source>
        <dbReference type="ARBA" id="ARBA00005818"/>
    </source>
</evidence>
<dbReference type="SMART" id="SM00369">
    <property type="entry name" value="LRR_TYP"/>
    <property type="match status" value="2"/>
</dbReference>
<dbReference type="Gene3D" id="3.80.10.10">
    <property type="entry name" value="Ribonuclease Inhibitor"/>
    <property type="match status" value="2"/>
</dbReference>
<evidence type="ECO:0000259" key="15">
    <source>
        <dbReference type="SMART" id="SM00013"/>
    </source>
</evidence>
<keyword evidence="11" id="KW-0325">Glycoprotein</keyword>
<dbReference type="InterPro" id="IPR050333">
    <property type="entry name" value="SLRP"/>
</dbReference>
<comment type="caution">
    <text evidence="16">The sequence shown here is derived from an EMBL/GenBank/DDBJ whole genome shotgun (WGS) entry which is preliminary data.</text>
</comment>
<keyword evidence="17" id="KW-1185">Reference proteome</keyword>
<keyword evidence="6" id="KW-0272">Extracellular matrix</keyword>
<keyword evidence="10" id="KW-0654">Proteoglycan</keyword>
<evidence type="ECO:0000256" key="13">
    <source>
        <dbReference type="ARBA" id="ARBA00032216"/>
    </source>
</evidence>
<dbReference type="PANTHER" id="PTHR45712">
    <property type="entry name" value="AGAP008170-PA"/>
    <property type="match status" value="1"/>
</dbReference>
<keyword evidence="5" id="KW-0964">Secreted</keyword>
<dbReference type="PROSITE" id="PS51450">
    <property type="entry name" value="LRR"/>
    <property type="match status" value="1"/>
</dbReference>